<dbReference type="InterPro" id="IPR043128">
    <property type="entry name" value="Rev_trsase/Diguanyl_cyclase"/>
</dbReference>
<dbReference type="CDD" id="cd01647">
    <property type="entry name" value="RT_LTR"/>
    <property type="match status" value="1"/>
</dbReference>
<dbReference type="Gene3D" id="3.30.420.10">
    <property type="entry name" value="Ribonuclease H-like superfamily/Ribonuclease H"/>
    <property type="match status" value="2"/>
</dbReference>
<dbReference type="Gene3D" id="3.30.70.270">
    <property type="match status" value="1"/>
</dbReference>
<feature type="domain" description="Reverse transcriptase" evidence="1">
    <location>
        <begin position="64"/>
        <end position="168"/>
    </location>
</feature>
<dbReference type="GO" id="GO:0003676">
    <property type="term" value="F:nucleic acid binding"/>
    <property type="evidence" value="ECO:0007669"/>
    <property type="project" value="InterPro"/>
</dbReference>
<dbReference type="AlphaFoldDB" id="A5AUH1"/>
<reference evidence="2" key="1">
    <citation type="journal article" date="2007" name="PLoS ONE">
        <title>The first genome sequence of an elite grapevine cultivar (Pinot noir Vitis vinifera L.): coping with a highly heterozygous genome.</title>
        <authorList>
            <person name="Velasco R."/>
            <person name="Zharkikh A."/>
            <person name="Troggio M."/>
            <person name="Cartwright D.A."/>
            <person name="Cestaro A."/>
            <person name="Pruss D."/>
            <person name="Pindo M."/>
            <person name="FitzGerald L.M."/>
            <person name="Vezzulli S."/>
            <person name="Reid J."/>
            <person name="Malacarne G."/>
            <person name="Iliev D."/>
            <person name="Coppola G."/>
            <person name="Wardell B."/>
            <person name="Micheletti D."/>
            <person name="Macalma T."/>
            <person name="Facci M."/>
            <person name="Mitchell J.T."/>
            <person name="Perazzolli M."/>
            <person name="Eldredge G."/>
            <person name="Gatto P."/>
            <person name="Oyzerski R."/>
            <person name="Moretto M."/>
            <person name="Gutin N."/>
            <person name="Stefanini M."/>
            <person name="Chen Y."/>
            <person name="Segala C."/>
            <person name="Davenport C."/>
            <person name="Dematte L."/>
            <person name="Mraz A."/>
            <person name="Battilana J."/>
            <person name="Stormo K."/>
            <person name="Costa F."/>
            <person name="Tao Q."/>
            <person name="Si-Ammour A."/>
            <person name="Harkins T."/>
            <person name="Lackey A."/>
            <person name="Perbost C."/>
            <person name="Taillon B."/>
            <person name="Stella A."/>
            <person name="Solovyev V."/>
            <person name="Fawcett J.A."/>
            <person name="Sterck L."/>
            <person name="Vandepoele K."/>
            <person name="Grando S.M."/>
            <person name="Toppo S."/>
            <person name="Moser C."/>
            <person name="Lanchbury J."/>
            <person name="Bogden R."/>
            <person name="Skolnick M."/>
            <person name="Sgaramella V."/>
            <person name="Bhatnagar S.K."/>
            <person name="Fontana P."/>
            <person name="Gutin A."/>
            <person name="Van de Peer Y."/>
            <person name="Salamini F."/>
            <person name="Viola R."/>
        </authorList>
    </citation>
    <scope>NUCLEOTIDE SEQUENCE</scope>
</reference>
<evidence type="ECO:0000259" key="1">
    <source>
        <dbReference type="Pfam" id="PF00078"/>
    </source>
</evidence>
<dbReference type="FunFam" id="3.30.70.270:FF:000003">
    <property type="entry name" value="Transposon Ty3-G Gag-Pol polyprotein"/>
    <property type="match status" value="1"/>
</dbReference>
<evidence type="ECO:0000313" key="2">
    <source>
        <dbReference type="EMBL" id="CAN80467.1"/>
    </source>
</evidence>
<dbReference type="InterPro" id="IPR036397">
    <property type="entry name" value="RNaseH_sf"/>
</dbReference>
<dbReference type="PANTHER" id="PTHR48475">
    <property type="entry name" value="RIBONUCLEASE H"/>
    <property type="match status" value="1"/>
</dbReference>
<accession>A5AUH1</accession>
<organism evidence="2">
    <name type="scientific">Vitis vinifera</name>
    <name type="common">Grape</name>
    <dbReference type="NCBI Taxonomy" id="29760"/>
    <lineage>
        <taxon>Eukaryota</taxon>
        <taxon>Viridiplantae</taxon>
        <taxon>Streptophyta</taxon>
        <taxon>Embryophyta</taxon>
        <taxon>Tracheophyta</taxon>
        <taxon>Spermatophyta</taxon>
        <taxon>Magnoliopsida</taxon>
        <taxon>eudicotyledons</taxon>
        <taxon>Gunneridae</taxon>
        <taxon>Pentapetalae</taxon>
        <taxon>rosids</taxon>
        <taxon>Vitales</taxon>
        <taxon>Vitaceae</taxon>
        <taxon>Viteae</taxon>
        <taxon>Vitis</taxon>
    </lineage>
</organism>
<sequence length="742" mass="84641">MPRIHLSIASHWLNVLSSSRLVCQKVQCFHPNRQKIIQTEIDKLLAVGFIREVEYPDWLANMVIPMYQPDEENIAFITPHGLYYYKVMSFGLKNARATYQRLMTKIFKTLIRRTIEVYIDDIVVKSKTRGEHDQHLEEVSHLMREYNMKLNPSKCTFGVSADKFLGFMVTQRGIKVNLNQFKAVMETSASSSNKELQRLTRAKACLLHQQSNGQCGNPILKNGANNLGLENAAQKLYPYFQAYQVIVLTNQPLKSILHKPDLSGRMLKWVIELSEYGIKYQHRSPSNPLDSRNLVKRDSGFSMLTEPPGSWDPKLNLAIAFSASKPEICSNSQLIVGHIQGEYEAKDERITQYLSKVHNTLNRLSKWSIKRIPRIENVQADTLARVVATLPIKEAISLPIHLQTISSIAITPMCNANEAGNLSEKSKHTHKIRVQAVRFTLIGDCLYRRSFEAELHEVYVAITQRDEPWRIVLTHKDTIGPPRNRTHKSMSSNVTDAKDTHPFLACCLKRYFGEISVCRWVPTRHTAEIYRRSTLGMDIVGPLPVAAAQKKFLLVATNYFRKWVETETYANIKDRDVSNGNSVLKKKLEKAKGKWVEELPGVLWAYRTTLGRLTGNTPFVLAYGMDAVIPIEIGMPTARTAVQGQGDESERKHDHLDGLISAKSYYYYNRKARPRAFKIGTLVLKKVFENTTNEGVGKLQANWEGPYIVSKVGEFRAYHLQTLDGTLLLCPWNLSNLKQYYQ</sequence>
<protein>
    <recommendedName>
        <fullName evidence="1">Reverse transcriptase domain-containing protein</fullName>
    </recommendedName>
</protein>
<dbReference type="EMBL" id="AM436063">
    <property type="protein sequence ID" value="CAN80467.1"/>
    <property type="molecule type" value="Genomic_DNA"/>
</dbReference>
<name>A5AUH1_VITVI</name>
<dbReference type="SUPFAM" id="SSF56672">
    <property type="entry name" value="DNA/RNA polymerases"/>
    <property type="match status" value="1"/>
</dbReference>
<dbReference type="PANTHER" id="PTHR48475:SF1">
    <property type="entry name" value="RNASE H TYPE-1 DOMAIN-CONTAINING PROTEIN"/>
    <property type="match status" value="1"/>
</dbReference>
<proteinExistence type="predicted"/>
<dbReference type="InterPro" id="IPR000477">
    <property type="entry name" value="RT_dom"/>
</dbReference>
<dbReference type="InterPro" id="IPR043502">
    <property type="entry name" value="DNA/RNA_pol_sf"/>
</dbReference>
<gene>
    <name evidence="2" type="ORF">VITISV_013960</name>
</gene>
<dbReference type="Pfam" id="PF00078">
    <property type="entry name" value="RVT_1"/>
    <property type="match status" value="1"/>
</dbReference>